<keyword evidence="2" id="KW-0812">Transmembrane</keyword>
<keyword evidence="2" id="KW-1133">Transmembrane helix</keyword>
<feature type="transmembrane region" description="Helical" evidence="2">
    <location>
        <begin position="20"/>
        <end position="44"/>
    </location>
</feature>
<organism evidence="3 4">
    <name type="scientific">Lentinula lateritia</name>
    <dbReference type="NCBI Taxonomy" id="40482"/>
    <lineage>
        <taxon>Eukaryota</taxon>
        <taxon>Fungi</taxon>
        <taxon>Dikarya</taxon>
        <taxon>Basidiomycota</taxon>
        <taxon>Agaricomycotina</taxon>
        <taxon>Agaricomycetes</taxon>
        <taxon>Agaricomycetidae</taxon>
        <taxon>Agaricales</taxon>
        <taxon>Marasmiineae</taxon>
        <taxon>Omphalotaceae</taxon>
        <taxon>Lentinula</taxon>
    </lineage>
</organism>
<feature type="region of interest" description="Disordered" evidence="1">
    <location>
        <begin position="356"/>
        <end position="379"/>
    </location>
</feature>
<evidence type="ECO:0000256" key="2">
    <source>
        <dbReference type="SAM" id="Phobius"/>
    </source>
</evidence>
<dbReference type="PANTHER" id="PTHR37471">
    <property type="entry name" value="UNNAMED PRODUCT"/>
    <property type="match status" value="1"/>
</dbReference>
<evidence type="ECO:0008006" key="5">
    <source>
        <dbReference type="Google" id="ProtNLM"/>
    </source>
</evidence>
<dbReference type="InterPro" id="IPR029058">
    <property type="entry name" value="AB_hydrolase_fold"/>
</dbReference>
<dbReference type="PANTHER" id="PTHR37471:SF1">
    <property type="entry name" value="AB HYDROLASE-1 DOMAIN-CONTAINING PROTEIN"/>
    <property type="match status" value="1"/>
</dbReference>
<dbReference type="EMBL" id="JANVFT010000014">
    <property type="protein sequence ID" value="KAJ4498660.1"/>
    <property type="molecule type" value="Genomic_DNA"/>
</dbReference>
<accession>A0ABQ8VT58</accession>
<gene>
    <name evidence="3" type="ORF">C8R41DRAFT_756674</name>
</gene>
<evidence type="ECO:0000313" key="3">
    <source>
        <dbReference type="EMBL" id="KAJ4498660.1"/>
    </source>
</evidence>
<feature type="transmembrane region" description="Helical" evidence="2">
    <location>
        <begin position="50"/>
        <end position="73"/>
    </location>
</feature>
<dbReference type="SUPFAM" id="SSF53474">
    <property type="entry name" value="alpha/beta-Hydrolases"/>
    <property type="match status" value="1"/>
</dbReference>
<dbReference type="Gene3D" id="3.40.50.1820">
    <property type="entry name" value="alpha/beta hydrolase"/>
    <property type="match status" value="1"/>
</dbReference>
<proteinExistence type="predicted"/>
<name>A0ABQ8VT58_9AGAR</name>
<dbReference type="Proteomes" id="UP001150217">
    <property type="component" value="Unassembled WGS sequence"/>
</dbReference>
<keyword evidence="4" id="KW-1185">Reference proteome</keyword>
<evidence type="ECO:0000256" key="1">
    <source>
        <dbReference type="SAM" id="MobiDB-lite"/>
    </source>
</evidence>
<comment type="caution">
    <text evidence="3">The sequence shown here is derived from an EMBL/GenBank/DDBJ whole genome shotgun (WGS) entry which is preliminary data.</text>
</comment>
<evidence type="ECO:0000313" key="4">
    <source>
        <dbReference type="Proteomes" id="UP001150217"/>
    </source>
</evidence>
<reference evidence="3" key="1">
    <citation type="submission" date="2022-08" db="EMBL/GenBank/DDBJ databases">
        <title>A Global Phylogenomic Analysis of the Shiitake Genus Lentinula.</title>
        <authorList>
            <consortium name="DOE Joint Genome Institute"/>
            <person name="Sierra-Patev S."/>
            <person name="Min B."/>
            <person name="Naranjo-Ortiz M."/>
            <person name="Looney B."/>
            <person name="Konkel Z."/>
            <person name="Slot J.C."/>
            <person name="Sakamoto Y."/>
            <person name="Steenwyk J.L."/>
            <person name="Rokas A."/>
            <person name="Carro J."/>
            <person name="Camarero S."/>
            <person name="Ferreira P."/>
            <person name="Molpeceres G."/>
            <person name="Ruiz-Duenas F.J."/>
            <person name="Serrano A."/>
            <person name="Henrissat B."/>
            <person name="Drula E."/>
            <person name="Hughes K.W."/>
            <person name="Mata J.L."/>
            <person name="Ishikawa N.K."/>
            <person name="Vargas-Isla R."/>
            <person name="Ushijima S."/>
            <person name="Smith C.A."/>
            <person name="Ahrendt S."/>
            <person name="Andreopoulos W."/>
            <person name="He G."/>
            <person name="Labutti K."/>
            <person name="Lipzen A."/>
            <person name="Ng V."/>
            <person name="Riley R."/>
            <person name="Sandor L."/>
            <person name="Barry K."/>
            <person name="Martinez A.T."/>
            <person name="Xiao Y."/>
            <person name="Gibbons J.G."/>
            <person name="Terashima K."/>
            <person name="Grigoriev I.V."/>
            <person name="Hibbett D.S."/>
        </authorList>
    </citation>
    <scope>NUCLEOTIDE SEQUENCE</scope>
    <source>
        <strain evidence="3">RHP3577 ss4</strain>
    </source>
</reference>
<keyword evidence="2" id="KW-0472">Membrane</keyword>
<protein>
    <recommendedName>
        <fullName evidence="5">Alpha beta-hydrolase</fullName>
    </recommendedName>
</protein>
<sequence>MAIDISELPDIIQRRTISFYAVLLFLVAPLWCAVPLAWAFVIYTLHTGKIWSYSLFGLTFFAIALSEVIFSVYHFHLTRRLSVPSDNGHGSIPEIQIAFKRILKAGLANLPSNGYDEETLDEERPGSPEEDIVQLEQDDHRAIDFRNTLRTWFGRRPWSTVRLHEVRQWIYWSIFNKDLPELGQIPQTHRVVLDDTIELLQKRLGKRIPEGSDISCRPILLNIDKAVVFWRPFTFYAFTALANLCLDRWYQRSHGFSRGNYDGLEFLVRIPKNWKPLRDPRPVVFLHGLGLGLFQYHNFLSHLVQEFRDRPLLVVLQPHISQQIFHPKYLAPMPRKQTTKTLATLLASFDWTDFEPNTNANTSEEEGTHASVTQSRRRSGVTMLSHSNGSYCHAWMLKDYPHMVTRSCFVDPVTFCGWEGDVCRNFLYKTCYTGTELLVRYFVGTELGVVNLLQKNFDWSSNSLWYEEIPNARDPSKALFLLGDKDSIISPSRVKLYLRSHGVRKGLWCDPNGRHGQALLAGGEGCKVVYEWLKELEYQI</sequence>